<dbReference type="SMART" id="SM00280">
    <property type="entry name" value="KAZAL"/>
    <property type="match status" value="2"/>
</dbReference>
<proteinExistence type="predicted"/>
<keyword evidence="4" id="KW-1185">Reference proteome</keyword>
<dbReference type="PANTHER" id="PTHR21131">
    <property type="entry name" value="SERINE-TYPE ENDOPEPTIDASE INHIBITOR"/>
    <property type="match status" value="1"/>
</dbReference>
<dbReference type="InterPro" id="IPR036058">
    <property type="entry name" value="Kazal_dom_sf"/>
</dbReference>
<feature type="chain" id="PRO_5043733154" evidence="1">
    <location>
        <begin position="22"/>
        <end position="452"/>
    </location>
</feature>
<evidence type="ECO:0000256" key="1">
    <source>
        <dbReference type="SAM" id="SignalP"/>
    </source>
</evidence>
<organism evidence="3 4">
    <name type="scientific">Acrasis kona</name>
    <dbReference type="NCBI Taxonomy" id="1008807"/>
    <lineage>
        <taxon>Eukaryota</taxon>
        <taxon>Discoba</taxon>
        <taxon>Heterolobosea</taxon>
        <taxon>Tetramitia</taxon>
        <taxon>Eutetramitia</taxon>
        <taxon>Acrasidae</taxon>
        <taxon>Acrasis</taxon>
    </lineage>
</organism>
<dbReference type="InterPro" id="IPR053265">
    <property type="entry name" value="Serpin"/>
</dbReference>
<dbReference type="PANTHER" id="PTHR21131:SF0">
    <property type="entry name" value="GEO10195P1-RELATED"/>
    <property type="match status" value="1"/>
</dbReference>
<evidence type="ECO:0000313" key="4">
    <source>
        <dbReference type="Proteomes" id="UP001431209"/>
    </source>
</evidence>
<feature type="domain" description="Kazal-like" evidence="2">
    <location>
        <begin position="304"/>
        <end position="347"/>
    </location>
</feature>
<comment type="caution">
    <text evidence="3">The sequence shown here is derived from an EMBL/GenBank/DDBJ whole genome shotgun (WGS) entry which is preliminary data.</text>
</comment>
<keyword evidence="1" id="KW-0732">Signal</keyword>
<dbReference type="Pfam" id="PF00050">
    <property type="entry name" value="Kazal_1"/>
    <property type="match status" value="1"/>
</dbReference>
<feature type="domain" description="Kazal-like" evidence="2">
    <location>
        <begin position="353"/>
        <end position="401"/>
    </location>
</feature>
<keyword evidence="3" id="KW-0722">Serine protease inhibitor</keyword>
<dbReference type="AlphaFoldDB" id="A0AAW2ZD56"/>
<keyword evidence="3" id="KW-0646">Protease inhibitor</keyword>
<accession>A0AAW2ZD56</accession>
<gene>
    <name evidence="3" type="ORF">AKO1_001102</name>
</gene>
<reference evidence="3 4" key="1">
    <citation type="submission" date="2024-03" db="EMBL/GenBank/DDBJ databases">
        <title>The Acrasis kona genome and developmental transcriptomes reveal deep origins of eukaryotic multicellular pathways.</title>
        <authorList>
            <person name="Sheikh S."/>
            <person name="Fu C.-J."/>
            <person name="Brown M.W."/>
            <person name="Baldauf S.L."/>
        </authorList>
    </citation>
    <scope>NUCLEOTIDE SEQUENCE [LARGE SCALE GENOMIC DNA]</scope>
    <source>
        <strain evidence="3 4">ATCC MYA-3509</strain>
    </source>
</reference>
<dbReference type="InterPro" id="IPR002350">
    <property type="entry name" value="Kazal_dom"/>
</dbReference>
<sequence length="452" mass="50365">MYSRTLFLSLLFVAFLCFAQAQTEDELESIVAVRDVDEWLSGSYVSNNKTCCNVCPEPKIHIIKHWTTKQININIPVPVLKPHKTQTSKDCPQGYTKIAPNKCYREVVVTERQPCAEGYSRIADNKCVKLIIIENVKIIDRTLVVCPPGFKKITKKNVTSCRKGKIVIVPPTPEVPPIKCPKGYVAENSETCIKVIECPKKRGWIKLPDGSCARNIFKCPVGYKKLGQSRCIHHETECPQGYKESKDHTECIKEYEHPPIDCKKGFIQVGARCVSDKCTKVKCANPKCEPGYSLQKGVPSDCCATCQPCACSAVIHPVCGKDGVTYVNQCAASCLKVEIKHKGVCTRKDIPHTFYTKKCSKCSKCSDKYKPVCSSDGVTYQNKCVARCANASVIGEGTCEDVCVEDVDVVEIQFKKWINKHGVPKDVKELVNQVKTSPELIRLSQYVKVAIK</sequence>
<evidence type="ECO:0000313" key="3">
    <source>
        <dbReference type="EMBL" id="KAL0487279.1"/>
    </source>
</evidence>
<dbReference type="CDD" id="cd00104">
    <property type="entry name" value="KAZAL_FS"/>
    <property type="match status" value="2"/>
</dbReference>
<evidence type="ECO:0000259" key="2">
    <source>
        <dbReference type="PROSITE" id="PS51465"/>
    </source>
</evidence>
<feature type="signal peptide" evidence="1">
    <location>
        <begin position="1"/>
        <end position="21"/>
    </location>
</feature>
<dbReference type="PROSITE" id="PS51465">
    <property type="entry name" value="KAZAL_2"/>
    <property type="match status" value="2"/>
</dbReference>
<dbReference type="Pfam" id="PF07648">
    <property type="entry name" value="Kazal_2"/>
    <property type="match status" value="1"/>
</dbReference>
<dbReference type="GO" id="GO:0004867">
    <property type="term" value="F:serine-type endopeptidase inhibitor activity"/>
    <property type="evidence" value="ECO:0007669"/>
    <property type="project" value="UniProtKB-KW"/>
</dbReference>
<dbReference type="Gene3D" id="3.30.60.30">
    <property type="match status" value="2"/>
</dbReference>
<dbReference type="GO" id="GO:0005615">
    <property type="term" value="C:extracellular space"/>
    <property type="evidence" value="ECO:0007669"/>
    <property type="project" value="TreeGrafter"/>
</dbReference>
<dbReference type="SUPFAM" id="SSF100895">
    <property type="entry name" value="Kazal-type serine protease inhibitors"/>
    <property type="match status" value="2"/>
</dbReference>
<dbReference type="EMBL" id="JAOPGA020001328">
    <property type="protein sequence ID" value="KAL0487279.1"/>
    <property type="molecule type" value="Genomic_DNA"/>
</dbReference>
<dbReference type="Proteomes" id="UP001431209">
    <property type="component" value="Unassembled WGS sequence"/>
</dbReference>
<protein>
    <submittedName>
        <fullName evidence="3">Serine protease inhibitor</fullName>
    </submittedName>
</protein>
<name>A0AAW2ZD56_9EUKA</name>
<dbReference type="PROSITE" id="PS00282">
    <property type="entry name" value="KAZAL_1"/>
    <property type="match status" value="1"/>
</dbReference>